<feature type="transmembrane region" description="Helical" evidence="1">
    <location>
        <begin position="81"/>
        <end position="99"/>
    </location>
</feature>
<evidence type="ECO:0000313" key="3">
    <source>
        <dbReference type="Proteomes" id="UP000052023"/>
    </source>
</evidence>
<reference evidence="2 3" key="1">
    <citation type="submission" date="2014-03" db="EMBL/GenBank/DDBJ databases">
        <title>Bradyrhizobium valentinum sp. nov., isolated from effective nodules of Lupinus mariae-josephae, a lupine endemic of basic-lime soils in Eastern Spain.</title>
        <authorList>
            <person name="Duran D."/>
            <person name="Rey L."/>
            <person name="Navarro A."/>
            <person name="Busquets A."/>
            <person name="Imperial J."/>
            <person name="Ruiz-Argueso T."/>
        </authorList>
    </citation>
    <scope>NUCLEOTIDE SEQUENCE [LARGE SCALE GENOMIC DNA]</scope>
    <source>
        <strain evidence="2 3">Ro19</strain>
    </source>
</reference>
<feature type="transmembrane region" description="Helical" evidence="1">
    <location>
        <begin position="21"/>
        <end position="39"/>
    </location>
</feature>
<evidence type="ECO:0000256" key="1">
    <source>
        <dbReference type="SAM" id="Phobius"/>
    </source>
</evidence>
<name>A0A0R3N0Y9_9BRAD</name>
<keyword evidence="1" id="KW-1133">Transmembrane helix</keyword>
<sequence>MGGSHISTQILRARTAANSRSAWIAAIAIPLMLLAPALWNGYPLLQWDTGGYLARWYEGYLVPSRSTTFGLYLHFGEDSSFWINLGINALATLWILQLTLRVLGISEPLRLLAMSFVLALTTSLPFLASTLLTDIFAGLSVLSLFILVVLGEWTSIPEKCLLFGLTAFAAATHSATLAVLLGLCCVGWIARPFLRGRISVSGLTQGSLTIVAGAALLLSTNFALSGKLAWTPGGYGVAFARMLQDGIVAQYLRDHCPKQNFKLCPYRDKLPATADQFLWGNSMFNTLGRFQGLNDEMRFIVLHSLAEYPAWQAKAAAIATAQQFVYVGTGEGTDGWLGHTYGIIERFLPAQVEPMRAAQQQRWHFDFTAINRIHIPVALASMLLAAILFGRGVVRRPFDDLTLLAGTVSFALLGNAFICAVISGPHDRYGARLGWLATTVVLIAAIRQFAGEDARDRSLPSRQEIDDTDFVDLVADRAHMIAVRNVEHLGARNDLSERRG</sequence>
<dbReference type="EMBL" id="LLYA01000135">
    <property type="protein sequence ID" value="KRR26009.1"/>
    <property type="molecule type" value="Genomic_DNA"/>
</dbReference>
<feature type="transmembrane region" description="Helical" evidence="1">
    <location>
        <begin position="202"/>
        <end position="224"/>
    </location>
</feature>
<feature type="transmembrane region" description="Helical" evidence="1">
    <location>
        <begin position="111"/>
        <end position="129"/>
    </location>
</feature>
<proteinExistence type="predicted"/>
<feature type="transmembrane region" description="Helical" evidence="1">
    <location>
        <begin position="433"/>
        <end position="450"/>
    </location>
</feature>
<feature type="transmembrane region" description="Helical" evidence="1">
    <location>
        <begin position="369"/>
        <end position="389"/>
    </location>
</feature>
<organism evidence="2 3">
    <name type="scientific">Bradyrhizobium retamae</name>
    <dbReference type="NCBI Taxonomy" id="1300035"/>
    <lineage>
        <taxon>Bacteria</taxon>
        <taxon>Pseudomonadati</taxon>
        <taxon>Pseudomonadota</taxon>
        <taxon>Alphaproteobacteria</taxon>
        <taxon>Hyphomicrobiales</taxon>
        <taxon>Nitrobacteraceae</taxon>
        <taxon>Bradyrhizobium</taxon>
    </lineage>
</organism>
<dbReference type="Proteomes" id="UP000052023">
    <property type="component" value="Unassembled WGS sequence"/>
</dbReference>
<comment type="caution">
    <text evidence="2">The sequence shown here is derived from an EMBL/GenBank/DDBJ whole genome shotgun (WGS) entry which is preliminary data.</text>
</comment>
<dbReference type="AlphaFoldDB" id="A0A0R3N0Y9"/>
<keyword evidence="1" id="KW-0472">Membrane</keyword>
<evidence type="ECO:0008006" key="4">
    <source>
        <dbReference type="Google" id="ProtNLM"/>
    </source>
</evidence>
<gene>
    <name evidence="2" type="ORF">CQ13_23640</name>
</gene>
<keyword evidence="1" id="KW-0812">Transmembrane</keyword>
<protein>
    <recommendedName>
        <fullName evidence="4">Glycosyltransferase RgtA/B/C/D-like domain-containing protein</fullName>
    </recommendedName>
</protein>
<accession>A0A0R3N0Y9</accession>
<keyword evidence="3" id="KW-1185">Reference proteome</keyword>
<feature type="transmembrane region" description="Helical" evidence="1">
    <location>
        <begin position="401"/>
        <end position="421"/>
    </location>
</feature>
<evidence type="ECO:0000313" key="2">
    <source>
        <dbReference type="EMBL" id="KRR26009.1"/>
    </source>
</evidence>
<feature type="transmembrane region" description="Helical" evidence="1">
    <location>
        <begin position="160"/>
        <end position="190"/>
    </location>
</feature>
<feature type="transmembrane region" description="Helical" evidence="1">
    <location>
        <begin position="135"/>
        <end position="153"/>
    </location>
</feature>